<evidence type="ECO:0000256" key="7">
    <source>
        <dbReference type="ARBA" id="ARBA00023136"/>
    </source>
</evidence>
<dbReference type="Pfam" id="PF00400">
    <property type="entry name" value="WD40"/>
    <property type="match status" value="6"/>
</dbReference>
<feature type="region of interest" description="Disordered" evidence="9">
    <location>
        <begin position="1986"/>
        <end position="2021"/>
    </location>
</feature>
<comment type="subcellular location">
    <subcellularLocation>
        <location evidence="1">Membrane</location>
        <topology evidence="1">Multi-pass membrane protein</topology>
    </subcellularLocation>
</comment>
<feature type="compositionally biased region" description="Pro residues" evidence="9">
    <location>
        <begin position="1414"/>
        <end position="1424"/>
    </location>
</feature>
<feature type="repeat" description="WD" evidence="8">
    <location>
        <begin position="1670"/>
        <end position="1709"/>
    </location>
</feature>
<dbReference type="PANTHER" id="PTHR19879:SF9">
    <property type="entry name" value="TRANSCRIPTION INITIATION FACTOR TFIID SUBUNIT 5"/>
    <property type="match status" value="1"/>
</dbReference>
<dbReference type="PROSITE" id="PS00678">
    <property type="entry name" value="WD_REPEATS_1"/>
    <property type="match status" value="3"/>
</dbReference>
<feature type="transmembrane region" description="Helical" evidence="10">
    <location>
        <begin position="172"/>
        <end position="190"/>
    </location>
</feature>
<feature type="compositionally biased region" description="Low complexity" evidence="9">
    <location>
        <begin position="1573"/>
        <end position="1593"/>
    </location>
</feature>
<dbReference type="Pfam" id="PF02535">
    <property type="entry name" value="Zip"/>
    <property type="match status" value="1"/>
</dbReference>
<keyword evidence="7 10" id="KW-0472">Membrane</keyword>
<evidence type="ECO:0000256" key="4">
    <source>
        <dbReference type="ARBA" id="ARBA00022692"/>
    </source>
</evidence>
<dbReference type="InterPro" id="IPR036047">
    <property type="entry name" value="F-box-like_dom_sf"/>
</dbReference>
<feature type="region of interest" description="Disordered" evidence="9">
    <location>
        <begin position="1377"/>
        <end position="1433"/>
    </location>
</feature>
<keyword evidence="5" id="KW-0677">Repeat</keyword>
<dbReference type="Gene3D" id="1.20.1280.50">
    <property type="match status" value="1"/>
</dbReference>
<evidence type="ECO:0000313" key="12">
    <source>
        <dbReference type="EMBL" id="KAK4090250.1"/>
    </source>
</evidence>
<keyword evidence="3 8" id="KW-0853">WD repeat</keyword>
<evidence type="ECO:0000256" key="10">
    <source>
        <dbReference type="SAM" id="Phobius"/>
    </source>
</evidence>
<dbReference type="SMART" id="SM00256">
    <property type="entry name" value="FBOX"/>
    <property type="match status" value="1"/>
</dbReference>
<feature type="region of interest" description="Disordered" evidence="9">
    <location>
        <begin position="875"/>
        <end position="987"/>
    </location>
</feature>
<dbReference type="SMART" id="SM00320">
    <property type="entry name" value="WD40"/>
    <property type="match status" value="7"/>
</dbReference>
<feature type="transmembrane region" description="Helical" evidence="10">
    <location>
        <begin position="403"/>
        <end position="425"/>
    </location>
</feature>
<feature type="repeat" description="WD" evidence="8">
    <location>
        <begin position="1791"/>
        <end position="1830"/>
    </location>
</feature>
<name>A0ABR0C247_PURLI</name>
<dbReference type="InterPro" id="IPR020472">
    <property type="entry name" value="WD40_PAC1"/>
</dbReference>
<feature type="repeat" description="WD" evidence="8">
    <location>
        <begin position="1871"/>
        <end position="1910"/>
    </location>
</feature>
<dbReference type="InterPro" id="IPR015943">
    <property type="entry name" value="WD40/YVTN_repeat-like_dom_sf"/>
</dbReference>
<dbReference type="PROSITE" id="PS50294">
    <property type="entry name" value="WD_REPEATS_REGION"/>
    <property type="match status" value="5"/>
</dbReference>
<evidence type="ECO:0000256" key="9">
    <source>
        <dbReference type="SAM" id="MobiDB-lite"/>
    </source>
</evidence>
<feature type="region of interest" description="Disordered" evidence="9">
    <location>
        <begin position="1559"/>
        <end position="1594"/>
    </location>
</feature>
<feature type="domain" description="F-box" evidence="11">
    <location>
        <begin position="1489"/>
        <end position="1536"/>
    </location>
</feature>
<feature type="region of interest" description="Disordered" evidence="9">
    <location>
        <begin position="1252"/>
        <end position="1281"/>
    </location>
</feature>
<dbReference type="InterPro" id="IPR001810">
    <property type="entry name" value="F-box_dom"/>
</dbReference>
<comment type="caution">
    <text evidence="12">The sequence shown here is derived from an EMBL/GenBank/DDBJ whole genome shotgun (WGS) entry which is preliminary data.</text>
</comment>
<dbReference type="PANTHER" id="PTHR19879">
    <property type="entry name" value="TRANSCRIPTION INITIATION FACTOR TFIID"/>
    <property type="match status" value="1"/>
</dbReference>
<feature type="region of interest" description="Disordered" evidence="9">
    <location>
        <begin position="255"/>
        <end position="295"/>
    </location>
</feature>
<dbReference type="InterPro" id="IPR036322">
    <property type="entry name" value="WD40_repeat_dom_sf"/>
</dbReference>
<dbReference type="PROSITE" id="PS50181">
    <property type="entry name" value="FBOX"/>
    <property type="match status" value="1"/>
</dbReference>
<evidence type="ECO:0000313" key="13">
    <source>
        <dbReference type="Proteomes" id="UP001287286"/>
    </source>
</evidence>
<feature type="compositionally biased region" description="Basic and acidic residues" evidence="9">
    <location>
        <begin position="281"/>
        <end position="295"/>
    </location>
</feature>
<dbReference type="Pfam" id="PF12937">
    <property type="entry name" value="F-box-like"/>
    <property type="match status" value="1"/>
</dbReference>
<feature type="repeat" description="WD" evidence="8">
    <location>
        <begin position="1751"/>
        <end position="1790"/>
    </location>
</feature>
<feature type="repeat" description="WD" evidence="8">
    <location>
        <begin position="1710"/>
        <end position="1750"/>
    </location>
</feature>
<dbReference type="PROSITE" id="PS50082">
    <property type="entry name" value="WD_REPEATS_2"/>
    <property type="match status" value="6"/>
</dbReference>
<evidence type="ECO:0000256" key="3">
    <source>
        <dbReference type="ARBA" id="ARBA00022574"/>
    </source>
</evidence>
<gene>
    <name evidence="12" type="ORF">Purlil1_5421</name>
</gene>
<proteinExistence type="inferred from homology"/>
<dbReference type="Gene3D" id="2.130.10.10">
    <property type="entry name" value="YVTN repeat-like/Quinoprotein amine dehydrogenase"/>
    <property type="match status" value="1"/>
</dbReference>
<protein>
    <recommendedName>
        <fullName evidence="11">F-box domain-containing protein</fullName>
    </recommendedName>
</protein>
<dbReference type="Proteomes" id="UP001287286">
    <property type="component" value="Unassembled WGS sequence"/>
</dbReference>
<evidence type="ECO:0000259" key="11">
    <source>
        <dbReference type="PROSITE" id="PS50181"/>
    </source>
</evidence>
<evidence type="ECO:0000256" key="8">
    <source>
        <dbReference type="PROSITE-ProRule" id="PRU00221"/>
    </source>
</evidence>
<dbReference type="SUPFAM" id="SSF50978">
    <property type="entry name" value="WD40 repeat-like"/>
    <property type="match status" value="1"/>
</dbReference>
<dbReference type="InterPro" id="IPR003689">
    <property type="entry name" value="ZIP"/>
</dbReference>
<accession>A0ABR0C247</accession>
<evidence type="ECO:0000256" key="6">
    <source>
        <dbReference type="ARBA" id="ARBA00022989"/>
    </source>
</evidence>
<dbReference type="SUPFAM" id="SSF81383">
    <property type="entry name" value="F-box domain"/>
    <property type="match status" value="1"/>
</dbReference>
<feature type="region of interest" description="Disordered" evidence="9">
    <location>
        <begin position="1064"/>
        <end position="1090"/>
    </location>
</feature>
<dbReference type="InterPro" id="IPR001680">
    <property type="entry name" value="WD40_rpt"/>
</dbReference>
<dbReference type="CDD" id="cd00200">
    <property type="entry name" value="WD40"/>
    <property type="match status" value="1"/>
</dbReference>
<dbReference type="InterPro" id="IPR019775">
    <property type="entry name" value="WD40_repeat_CS"/>
</dbReference>
<feature type="compositionally biased region" description="Low complexity" evidence="9">
    <location>
        <begin position="1005"/>
        <end position="1018"/>
    </location>
</feature>
<reference evidence="12 13" key="1">
    <citation type="journal article" date="2024" name="Microbiol. Resour. Announc.">
        <title>Genome annotations for the ascomycete fungi Trichoderma harzianum, Trichoderma aggressivum, and Purpureocillium lilacinum.</title>
        <authorList>
            <person name="Beijen E.P.W."/>
            <person name="Ohm R.A."/>
        </authorList>
    </citation>
    <scope>NUCLEOTIDE SEQUENCE [LARGE SCALE GENOMIC DNA]</scope>
    <source>
        <strain evidence="12 13">CBS 150709</strain>
    </source>
</reference>
<dbReference type="PRINTS" id="PR00320">
    <property type="entry name" value="GPROTEINBRPT"/>
</dbReference>
<feature type="transmembrane region" description="Helical" evidence="10">
    <location>
        <begin position="373"/>
        <end position="391"/>
    </location>
</feature>
<feature type="region of interest" description="Disordered" evidence="9">
    <location>
        <begin position="1005"/>
        <end position="1024"/>
    </location>
</feature>
<feature type="transmembrane region" description="Helical" evidence="10">
    <location>
        <begin position="437"/>
        <end position="459"/>
    </location>
</feature>
<evidence type="ECO:0000256" key="2">
    <source>
        <dbReference type="ARBA" id="ARBA00007968"/>
    </source>
</evidence>
<evidence type="ECO:0000256" key="1">
    <source>
        <dbReference type="ARBA" id="ARBA00004141"/>
    </source>
</evidence>
<feature type="region of interest" description="Disordered" evidence="9">
    <location>
        <begin position="496"/>
        <end position="525"/>
    </location>
</feature>
<comment type="similarity">
    <text evidence="2">Belongs to the WD repeat MET30/SCONB/SCON-2 family.</text>
</comment>
<feature type="repeat" description="WD" evidence="8">
    <location>
        <begin position="1831"/>
        <end position="1863"/>
    </location>
</feature>
<feature type="transmembrane region" description="Helical" evidence="10">
    <location>
        <begin position="301"/>
        <end position="320"/>
    </location>
</feature>
<keyword evidence="13" id="KW-1185">Reference proteome</keyword>
<keyword evidence="4 10" id="KW-0812">Transmembrane</keyword>
<keyword evidence="6 10" id="KW-1133">Transmembrane helix</keyword>
<evidence type="ECO:0000256" key="5">
    <source>
        <dbReference type="ARBA" id="ARBA00022737"/>
    </source>
</evidence>
<dbReference type="EMBL" id="JAWRVI010000016">
    <property type="protein sequence ID" value="KAK4090250.1"/>
    <property type="molecule type" value="Genomic_DNA"/>
</dbReference>
<organism evidence="12 13">
    <name type="scientific">Purpureocillium lilacinum</name>
    <name type="common">Paecilomyces lilacinus</name>
    <dbReference type="NCBI Taxonomy" id="33203"/>
    <lineage>
        <taxon>Eukaryota</taxon>
        <taxon>Fungi</taxon>
        <taxon>Dikarya</taxon>
        <taxon>Ascomycota</taxon>
        <taxon>Pezizomycotina</taxon>
        <taxon>Sordariomycetes</taxon>
        <taxon>Hypocreomycetidae</taxon>
        <taxon>Hypocreales</taxon>
        <taxon>Ophiocordycipitaceae</taxon>
        <taxon>Purpureocillium</taxon>
    </lineage>
</organism>
<sequence>MDVVEERASRGVGWELTSKVCVTGQTSLEWLCRILGFLVGPEGVVEEAAIPVTGQANRFQSTFLQLRDEQTLLLPDQFVAAAPTRLPTPYTTPRLPGLLRRQLIDACPQWPCLSRNQQVTTTRSIDVAHHGWPPPAAGIMRESTPSAVMALASFLAGALPLSMTLSQSQLRLISSIGVGVLVGTSLIVIIPEGIEAAASQASSHAHKARDLTRRAPWKFALEGRTILDAPANAGGTIPRGDLHIEEALRDIVVPVTASPGPSKRDDEPATENPPPAPETPSQDKDKHEDDAHEGHDEGVEIPAFEVGFSMVLGFVLMFLIDRLPRHATETFQSAPQTTHMSLDNLGGGDATTDEESDGFLGSLAPTPRRARSLATTVGLVIHAAADGIAMGASSTTSNMKLGFIIFVAIMIHKAPAAFGLTSVLLRQGLSKRAARGHLIIFSLAAPVGAISTWLLVTLLGGDHLEGAKGQWWTGMLLLFSGGTFLYVAMHAMQDDGGSHGHDHGPGANGYTDGTSLSQRKPKGPQMRDTLATVAGMFLPLLTQSEVTAQHPEAFQIQAPAPALDLAALITEPVLHHELVRRGAGFGGSEDVGWIDSLSHDLNGCGLHVVSADIKTLADKDVDDGCIDSRYACGSWRNFSSLVTIYESREYIADPRPAAHVFGFASHFEETQRPLEQSRYAAAAAFASDHNPRGLLIIMRPRVPTGAHWMRPGQPCAAAAAAAVFGSPAEAQGPMAAGHSSPPLASSGGAACLSVCRPACRVAYLPNQRETMGDARAMRMCEWMNGRRRRATGLSHDSSFVSRRWDSGLFPAQARPDVCCSGGARAVVQLAAGACPSSMLQLGLQRGRTAHGRQRGCIDPLAVPCPTLLHILRPLASPRRSDRPPVYEQSLSTEPWGPPWVVSRPRRGHAPHPTPARPPTQGGPQAARSTEAMGGGGRPRPAVRSPPGPELEIGRGGWGGLSRPGTSVAPPRLLDAGSRPGTYQLRRDLPGRAPYSYVQCSAAQRSAVQRSAVQRSSVQDSPGARSEWNLEVASTCVRAVNAGASAPSPSVTPWPWAPVAPIASRPNCQQLPSRHPSPGSGHLRLFTWPSPSPSSSLPASSFSSSSGPDLLLSPDTTRPPAAFFASCLSSDCISAAPVGLGLRALRHKYPREHRLARPPVPKANLTDISSIHPSISSASTSTTTSCPAPIPQGGQALHLAPAQLRSREDFFCRGARPALLRAQCCRTGSVNTSVHGWWLWAVLRVCVSVSVPPQPSNHRLRPPRPPDPETIKPPSLNRPGKPVSVLLRCRTAQSHHRDTSAVPASLQELTWPSLRCCRRFSSDLDRPRDSTSPLLRLAARPHHAAALAMAGYDRPVSFSQRRGSILTEDLALNTANAPMNARLEKLPRQQRQIRGPPTPSMPTPAADFDQQLTGSPPPPPTPAASPGPAHCQPDWSDAADDEDFFLSKLRQHFKNCSGPQRTRILADMLNLCTSQQLSFVHQFVSPLLKKDPFTSLPDELCLRILSFIDDPKVLARASQVSKRWRDLLSDDMTWKNLCVKHDYGRRLSEVNARSPIMPMRSTAHAFGNPDTEMSTSSSFPGSYPSSGHSSGSRSFDGTVARPKLRSYKSHFKQRYLVEAAWRSGGTSVHRNITQEGGVVTSLHLTPKYIIVALDNAKIHVFDTKGDSQRILQGHVMGVWAMVPWEDTMVSGGCDRDVRVWDLKTGACLHTLRGHTSTVRCLKMADANTAISGSRDTTLRIWDIRTGLCRNVLVGHQSSVRCLEIKGDIVVSGSYDTFARVWSISEGRCLQTLQGHFSQIYAIAFDGKRVVTGSLDTNVRVWDPTTGECLAILQGHTSLVGQLQMRGDTLVTGGSDGSVRVWSLEKMCPIHRLAAHDNSVTSLQFDDTRVVSGGSDGRVKIWDLKTGHLVRELIAQGEAVWRVAFEDEKCVALALRHGRTVMEVWSFSPPEEMLYDRPLSLQQRVLEDNPKRPLSAMALDYRAGEPAIAESSRASSAQDVDMQDAGPSTAPLQGGNKTFFHDD</sequence>